<reference evidence="3" key="1">
    <citation type="journal article" date="2014" name="Stand. Genomic Sci.">
        <title>Genome sequence of the exopolysaccharide-producing Salipiger mucosus type strain (DSM 16094(T)), a moderately halophilic member of the Roseobacter clade.</title>
        <authorList>
            <person name="Riedel T."/>
            <person name="Spring S."/>
            <person name="Fiebig A."/>
            <person name="Petersen J."/>
            <person name="Kyrpides N.C."/>
            <person name="Goker M."/>
            <person name="Klenk H.P."/>
        </authorList>
    </citation>
    <scope>NUCLEOTIDE SEQUENCE [LARGE SCALE GENOMIC DNA]</scope>
    <source>
        <strain evidence="3">DSM 16094</strain>
    </source>
</reference>
<dbReference type="SUPFAM" id="SSF50156">
    <property type="entry name" value="PDZ domain-like"/>
    <property type="match status" value="1"/>
</dbReference>
<evidence type="ECO:0000313" key="2">
    <source>
        <dbReference type="EMBL" id="EPX80529.1"/>
    </source>
</evidence>
<dbReference type="PROSITE" id="PS50106">
    <property type="entry name" value="PDZ"/>
    <property type="match status" value="1"/>
</dbReference>
<dbReference type="AlphaFoldDB" id="S9S2Z0"/>
<dbReference type="RefSeq" id="WP_020039678.1">
    <property type="nucleotide sequence ID" value="NZ_KE557277.1"/>
</dbReference>
<sequence>MATETLATDDRIGLVLGQDQLRDGRVGGYLRVRHVLAGSPAAAAGIRAGDRIVSVWGGAVDEYAFITGIHQDFDRRSLIDLEVLRGDGTKKQLLDLAEVPGVPEKGISQAVADGRLNPEPDDLLEACLELSDAYYPDMEARARARLLEEGDSYAASYIGDMRCDHVALNHDAERIEAWNTRFGPRPAQLETGRIDPTVLAYFRANAVTGTEYARLRCDVTVALGAQDPALIECRDVDPSRQDNSVFDQFAAARPPTPSRGTLPGTVLR</sequence>
<proteinExistence type="predicted"/>
<accession>S9S2Z0</accession>
<name>S9S2Z0_9RHOB</name>
<dbReference type="Proteomes" id="UP000015347">
    <property type="component" value="Unassembled WGS sequence"/>
</dbReference>
<dbReference type="InterPro" id="IPR036034">
    <property type="entry name" value="PDZ_sf"/>
</dbReference>
<dbReference type="InterPro" id="IPR001478">
    <property type="entry name" value="PDZ"/>
</dbReference>
<dbReference type="Pfam" id="PF17820">
    <property type="entry name" value="PDZ_6"/>
    <property type="match status" value="1"/>
</dbReference>
<evidence type="ECO:0000259" key="1">
    <source>
        <dbReference type="PROSITE" id="PS50106"/>
    </source>
</evidence>
<feature type="domain" description="PDZ" evidence="1">
    <location>
        <begin position="1"/>
        <end position="55"/>
    </location>
</feature>
<dbReference type="Gene3D" id="2.30.42.10">
    <property type="match status" value="1"/>
</dbReference>
<comment type="caution">
    <text evidence="2">The sequence shown here is derived from an EMBL/GenBank/DDBJ whole genome shotgun (WGS) entry which is preliminary data.</text>
</comment>
<evidence type="ECO:0000313" key="3">
    <source>
        <dbReference type="Proteomes" id="UP000015347"/>
    </source>
</evidence>
<keyword evidence="3" id="KW-1185">Reference proteome</keyword>
<dbReference type="HOGENOM" id="CLU_1037821_0_0_5"/>
<gene>
    <name evidence="2" type="ORF">Salmuc_03846</name>
</gene>
<dbReference type="EMBL" id="APVH01000032">
    <property type="protein sequence ID" value="EPX80529.1"/>
    <property type="molecule type" value="Genomic_DNA"/>
</dbReference>
<protein>
    <recommendedName>
        <fullName evidence="1">PDZ domain-containing protein</fullName>
    </recommendedName>
</protein>
<organism evidence="2 3">
    <name type="scientific">Salipiger mucosus DSM 16094</name>
    <dbReference type="NCBI Taxonomy" id="1123237"/>
    <lineage>
        <taxon>Bacteria</taxon>
        <taxon>Pseudomonadati</taxon>
        <taxon>Pseudomonadota</taxon>
        <taxon>Alphaproteobacteria</taxon>
        <taxon>Rhodobacterales</taxon>
        <taxon>Roseobacteraceae</taxon>
        <taxon>Salipiger</taxon>
    </lineage>
</organism>
<dbReference type="SMART" id="SM00228">
    <property type="entry name" value="PDZ"/>
    <property type="match status" value="1"/>
</dbReference>
<dbReference type="InterPro" id="IPR041489">
    <property type="entry name" value="PDZ_6"/>
</dbReference>